<dbReference type="GO" id="GO:0004930">
    <property type="term" value="F:G protein-coupled receptor activity"/>
    <property type="evidence" value="ECO:0007669"/>
    <property type="project" value="UniProtKB-KW"/>
</dbReference>
<dbReference type="PROSITE" id="PS00238">
    <property type="entry name" value="OPSIN"/>
    <property type="match status" value="1"/>
</dbReference>
<evidence type="ECO:0000256" key="3">
    <source>
        <dbReference type="ARBA" id="ARBA00022606"/>
    </source>
</evidence>
<keyword evidence="4 14" id="KW-0812">Transmembrane</keyword>
<dbReference type="PANTHER" id="PTHR24240">
    <property type="entry name" value="OPSIN"/>
    <property type="match status" value="1"/>
</dbReference>
<evidence type="ECO:0000256" key="7">
    <source>
        <dbReference type="ARBA" id="ARBA00022991"/>
    </source>
</evidence>
<feature type="transmembrane region" description="Helical" evidence="14">
    <location>
        <begin position="69"/>
        <end position="90"/>
    </location>
</feature>
<feature type="transmembrane region" description="Helical" evidence="14">
    <location>
        <begin position="266"/>
        <end position="288"/>
    </location>
</feature>
<keyword evidence="13" id="KW-0844">Vision</keyword>
<keyword evidence="8 14" id="KW-0297">G-protein coupled receptor</keyword>
<keyword evidence="2 14" id="KW-0600">Photoreceptor protein</keyword>
<evidence type="ECO:0000256" key="10">
    <source>
        <dbReference type="ARBA" id="ARBA00023157"/>
    </source>
</evidence>
<dbReference type="InterPro" id="IPR001760">
    <property type="entry name" value="Opsin"/>
</dbReference>
<keyword evidence="17" id="KW-1185">Reference proteome</keyword>
<evidence type="ECO:0000259" key="15">
    <source>
        <dbReference type="PROSITE" id="PS50262"/>
    </source>
</evidence>
<protein>
    <submittedName>
        <fullName evidence="16">OPN4</fullName>
    </submittedName>
</protein>
<comment type="caution">
    <text evidence="14">Lacks conserved residue(s) required for the propagation of feature annotation.</text>
</comment>
<dbReference type="GO" id="GO:0007602">
    <property type="term" value="P:phototransduction"/>
    <property type="evidence" value="ECO:0007669"/>
    <property type="project" value="UniProtKB-KW"/>
</dbReference>
<dbReference type="PROSITE" id="PS50262">
    <property type="entry name" value="G_PROTEIN_RECEP_F1_2"/>
    <property type="match status" value="1"/>
</dbReference>
<evidence type="ECO:0000256" key="2">
    <source>
        <dbReference type="ARBA" id="ARBA00022543"/>
    </source>
</evidence>
<dbReference type="GO" id="GO:0016020">
    <property type="term" value="C:membrane"/>
    <property type="evidence" value="ECO:0007669"/>
    <property type="project" value="UniProtKB-SubCell"/>
</dbReference>
<evidence type="ECO:0000256" key="13">
    <source>
        <dbReference type="ARBA" id="ARBA00023305"/>
    </source>
</evidence>
<dbReference type="GO" id="GO:0007601">
    <property type="term" value="P:visual perception"/>
    <property type="evidence" value="ECO:0007669"/>
    <property type="project" value="UniProtKB-KW"/>
</dbReference>
<dbReference type="InterPro" id="IPR050125">
    <property type="entry name" value="GPCR_opsins"/>
</dbReference>
<comment type="similarity">
    <text evidence="14">Belongs to the G-protein coupled receptor 1 family. Opsin subfamily.</text>
</comment>
<evidence type="ECO:0000256" key="9">
    <source>
        <dbReference type="ARBA" id="ARBA00023136"/>
    </source>
</evidence>
<dbReference type="AlphaFoldDB" id="A0A7R8H373"/>
<feature type="transmembrane region" description="Helical" evidence="14">
    <location>
        <begin position="194"/>
        <end position="217"/>
    </location>
</feature>
<keyword evidence="6 14" id="KW-1133">Transmembrane helix</keyword>
<dbReference type="Proteomes" id="UP000675881">
    <property type="component" value="Chromosome 14"/>
</dbReference>
<feature type="domain" description="G-protein coupled receptors family 1 profile" evidence="15">
    <location>
        <begin position="48"/>
        <end position="300"/>
    </location>
</feature>
<dbReference type="GO" id="GO:0009881">
    <property type="term" value="F:photoreceptor activity"/>
    <property type="evidence" value="ECO:0007669"/>
    <property type="project" value="UniProtKB-KW"/>
</dbReference>
<dbReference type="PRINTS" id="PR00238">
    <property type="entry name" value="OPSIN"/>
</dbReference>
<keyword evidence="7 14" id="KW-0157">Chromophore</keyword>
<keyword evidence="10" id="KW-1015">Disulfide bond</keyword>
<accession>A0A7R8H373</accession>
<dbReference type="PRINTS" id="PR00237">
    <property type="entry name" value="GPCRRHODOPSN"/>
</dbReference>
<evidence type="ECO:0000256" key="6">
    <source>
        <dbReference type="ARBA" id="ARBA00022989"/>
    </source>
</evidence>
<evidence type="ECO:0000256" key="12">
    <source>
        <dbReference type="ARBA" id="ARBA00023224"/>
    </source>
</evidence>
<feature type="transmembrane region" description="Helical" evidence="14">
    <location>
        <begin position="110"/>
        <end position="128"/>
    </location>
</feature>
<evidence type="ECO:0000256" key="1">
    <source>
        <dbReference type="ARBA" id="ARBA00004141"/>
    </source>
</evidence>
<feature type="transmembrane region" description="Helical" evidence="14">
    <location>
        <begin position="149"/>
        <end position="174"/>
    </location>
</feature>
<dbReference type="InterPro" id="IPR000276">
    <property type="entry name" value="GPCR_Rhodpsn"/>
</dbReference>
<evidence type="ECO:0000256" key="5">
    <source>
        <dbReference type="ARBA" id="ARBA00022925"/>
    </source>
</evidence>
<dbReference type="InterPro" id="IPR017452">
    <property type="entry name" value="GPCR_Rhodpsn_7TM"/>
</dbReference>
<evidence type="ECO:0000256" key="4">
    <source>
        <dbReference type="ARBA" id="ARBA00022692"/>
    </source>
</evidence>
<evidence type="ECO:0000256" key="11">
    <source>
        <dbReference type="ARBA" id="ARBA00023170"/>
    </source>
</evidence>
<keyword evidence="5 14" id="KW-0681">Retinal protein</keyword>
<evidence type="ECO:0000313" key="17">
    <source>
        <dbReference type="Proteomes" id="UP000675881"/>
    </source>
</evidence>
<name>A0A7R8H373_LEPSM</name>
<keyword evidence="9 14" id="KW-0472">Membrane</keyword>
<evidence type="ECO:0000256" key="8">
    <source>
        <dbReference type="ARBA" id="ARBA00023040"/>
    </source>
</evidence>
<evidence type="ECO:0000256" key="14">
    <source>
        <dbReference type="RuleBase" id="RU004951"/>
    </source>
</evidence>
<organism evidence="16 17">
    <name type="scientific">Lepeophtheirus salmonis</name>
    <name type="common">Salmon louse</name>
    <name type="synonym">Caligus salmonis</name>
    <dbReference type="NCBI Taxonomy" id="72036"/>
    <lineage>
        <taxon>Eukaryota</taxon>
        <taxon>Metazoa</taxon>
        <taxon>Ecdysozoa</taxon>
        <taxon>Arthropoda</taxon>
        <taxon>Crustacea</taxon>
        <taxon>Multicrustacea</taxon>
        <taxon>Hexanauplia</taxon>
        <taxon>Copepoda</taxon>
        <taxon>Siphonostomatoida</taxon>
        <taxon>Caligidae</taxon>
        <taxon>Lepeophtheirus</taxon>
    </lineage>
</organism>
<comment type="subcellular location">
    <subcellularLocation>
        <location evidence="1 14">Membrane</location>
        <topology evidence="1 14">Multi-pass membrane protein</topology>
    </subcellularLocation>
</comment>
<dbReference type="Pfam" id="PF00001">
    <property type="entry name" value="7tm_1"/>
    <property type="match status" value="1"/>
</dbReference>
<keyword evidence="11 14" id="KW-0675">Receptor</keyword>
<dbReference type="PRINTS" id="PR00577">
    <property type="entry name" value="OPSINRH3RH4"/>
</dbReference>
<dbReference type="Gene3D" id="1.20.1070.10">
    <property type="entry name" value="Rhodopsin 7-helix transmembrane proteins"/>
    <property type="match status" value="1"/>
</dbReference>
<dbReference type="SUPFAM" id="SSF81321">
    <property type="entry name" value="Family A G protein-coupled receptor-like"/>
    <property type="match status" value="1"/>
</dbReference>
<keyword evidence="12 14" id="KW-0807">Transducer</keyword>
<proteinExistence type="inferred from homology"/>
<gene>
    <name evidence="16" type="ORF">LSAA_5423</name>
</gene>
<dbReference type="EMBL" id="HG994593">
    <property type="protein sequence ID" value="CAF2841805.1"/>
    <property type="molecule type" value="Genomic_DNA"/>
</dbReference>
<dbReference type="OrthoDB" id="9996086at2759"/>
<sequence>MADGSSIIAGLYMDETYHKMYSSSSRLTDGVPEELREVIHHHWDHMFGNLLVMYIFIKVKSLRTPSNMFVVNLALSDFCMILTQAVPVIFNAFMQRYWAWGVFGCKLYGFLGAVFGVESILTMVIIGYDRYNVIVKGMNGTRITPMRAFILLLFIWFYAIGVSALALFNVWGGFMAEGLLLTCSYDYLSEDWNNFTYIIFTIIFLYVIPLSMVFFFYSSIVKAVWSHELALKKQAKKMNVDSLRSNTDSNAESAEIRIAKVAITNVSLWAGIWTPYTLVVLAALPSFIAKTASCINPLVYAVSHPKYREALMTEVPCLGIQEQGAPKKGGEDQSEKQTTA</sequence>
<dbReference type="InterPro" id="IPR027430">
    <property type="entry name" value="Retinal_BS"/>
</dbReference>
<reference evidence="16" key="1">
    <citation type="submission" date="2021-02" db="EMBL/GenBank/DDBJ databases">
        <authorList>
            <person name="Bekaert M."/>
        </authorList>
    </citation>
    <scope>NUCLEOTIDE SEQUENCE</scope>
    <source>
        <strain evidence="16">IoA-00</strain>
    </source>
</reference>
<keyword evidence="3 14" id="KW-0716">Sensory transduction</keyword>
<evidence type="ECO:0000313" key="16">
    <source>
        <dbReference type="EMBL" id="CAF2841805.1"/>
    </source>
</evidence>